<protein>
    <submittedName>
        <fullName evidence="1">Uncharacterized protein</fullName>
    </submittedName>
</protein>
<sequence length="336" mass="39826">MEEEDSWINFFFSGNPPEFVNEIKADQQFRPFCSRDDAWKLRGLADKTRPIDETRIQVLWLLINGHRRYVGNVFPDYTKREAMSQLYRLRVSKRQIPQMIDNAVLNFDRFVREARAYTQIDRFCSRRERIYFPKFHGIVTDMQRDRFLSGYVHQRAVVLEAIIPKLSSRRILAERGSQLPEISLEALAKLSLSSFERDWYISLLNDRLRRLDALHRLGVTHGDVQDWHFRVPGDFYDTVLYDFSEAYTVSPKWPFRINHGKPRPLRGIAKGEREIVSMHIEERAGTRDFRSHLAHLSSENTVDDALWQSLYAEKESLELIIFKVRHRPDYFSMPTL</sequence>
<dbReference type="AlphaFoldDB" id="A0A5N7DE28"/>
<evidence type="ECO:0000313" key="1">
    <source>
        <dbReference type="EMBL" id="KAE8404445.1"/>
    </source>
</evidence>
<gene>
    <name evidence="1" type="ORF">BDV37DRAFT_247413</name>
</gene>
<keyword evidence="2" id="KW-1185">Reference proteome</keyword>
<organism evidence="1 2">
    <name type="scientific">Aspergillus pseudonomiae</name>
    <dbReference type="NCBI Taxonomy" id="1506151"/>
    <lineage>
        <taxon>Eukaryota</taxon>
        <taxon>Fungi</taxon>
        <taxon>Dikarya</taxon>
        <taxon>Ascomycota</taxon>
        <taxon>Pezizomycotina</taxon>
        <taxon>Eurotiomycetes</taxon>
        <taxon>Eurotiomycetidae</taxon>
        <taxon>Eurotiales</taxon>
        <taxon>Aspergillaceae</taxon>
        <taxon>Aspergillus</taxon>
        <taxon>Aspergillus subgen. Circumdati</taxon>
    </lineage>
</organism>
<evidence type="ECO:0000313" key="2">
    <source>
        <dbReference type="Proteomes" id="UP000325579"/>
    </source>
</evidence>
<dbReference type="Proteomes" id="UP000325579">
    <property type="component" value="Unassembled WGS sequence"/>
</dbReference>
<proteinExistence type="predicted"/>
<dbReference type="EMBL" id="ML736767">
    <property type="protein sequence ID" value="KAE8404445.1"/>
    <property type="molecule type" value="Genomic_DNA"/>
</dbReference>
<feature type="non-terminal residue" evidence="1">
    <location>
        <position position="336"/>
    </location>
</feature>
<dbReference type="RefSeq" id="XP_031941764.1">
    <property type="nucleotide sequence ID" value="XM_032081862.1"/>
</dbReference>
<reference evidence="1 2" key="1">
    <citation type="submission" date="2019-04" db="EMBL/GenBank/DDBJ databases">
        <authorList>
            <consortium name="DOE Joint Genome Institute"/>
            <person name="Mondo S."/>
            <person name="Kjaerbolling I."/>
            <person name="Vesth T."/>
            <person name="Frisvad J.C."/>
            <person name="Nybo J.L."/>
            <person name="Theobald S."/>
            <person name="Kildgaard S."/>
            <person name="Isbrandt T."/>
            <person name="Kuo A."/>
            <person name="Sato A."/>
            <person name="Lyhne E.K."/>
            <person name="Kogle M.E."/>
            <person name="Wiebenga A."/>
            <person name="Kun R.S."/>
            <person name="Lubbers R.J."/>
            <person name="Makela M.R."/>
            <person name="Barry K."/>
            <person name="Chovatia M."/>
            <person name="Clum A."/>
            <person name="Daum C."/>
            <person name="Haridas S."/>
            <person name="He G."/>
            <person name="LaButti K."/>
            <person name="Lipzen A."/>
            <person name="Riley R."/>
            <person name="Salamov A."/>
            <person name="Simmons B.A."/>
            <person name="Magnuson J.K."/>
            <person name="Henrissat B."/>
            <person name="Mortensen U.H."/>
            <person name="Larsen T.O."/>
            <person name="Devries R.P."/>
            <person name="Grigoriev I.V."/>
            <person name="Machida M."/>
            <person name="Baker S.E."/>
            <person name="Andersen M.R."/>
            <person name="Cantor M.N."/>
            <person name="Hua S.X."/>
        </authorList>
    </citation>
    <scope>NUCLEOTIDE SEQUENCE [LARGE SCALE GENOMIC DNA]</scope>
    <source>
        <strain evidence="1 2">CBS 119388</strain>
    </source>
</reference>
<dbReference type="OrthoDB" id="4138941at2759"/>
<name>A0A5N7DE28_9EURO</name>
<dbReference type="GeneID" id="43666553"/>
<accession>A0A5N7DE28</accession>